<dbReference type="EMBL" id="VSRR010101997">
    <property type="protein sequence ID" value="MPC95377.1"/>
    <property type="molecule type" value="Genomic_DNA"/>
</dbReference>
<sequence>MAFNLSGEAVVPLYSGGGVAATLTAQRGGPEDTITAPSLSFATTQPSPYVLQETRRNLLSSESQID</sequence>
<evidence type="ECO:0000313" key="2">
    <source>
        <dbReference type="EMBL" id="MPC95377.1"/>
    </source>
</evidence>
<gene>
    <name evidence="2" type="ORF">E2C01_090585</name>
</gene>
<evidence type="ECO:0000256" key="1">
    <source>
        <dbReference type="SAM" id="MobiDB-lite"/>
    </source>
</evidence>
<feature type="compositionally biased region" description="Polar residues" evidence="1">
    <location>
        <begin position="35"/>
        <end position="47"/>
    </location>
</feature>
<evidence type="ECO:0000313" key="3">
    <source>
        <dbReference type="Proteomes" id="UP000324222"/>
    </source>
</evidence>
<accession>A0A5B7JQH9</accession>
<name>A0A5B7JQH9_PORTR</name>
<dbReference type="Proteomes" id="UP000324222">
    <property type="component" value="Unassembled WGS sequence"/>
</dbReference>
<feature type="region of interest" description="Disordered" evidence="1">
    <location>
        <begin position="28"/>
        <end position="47"/>
    </location>
</feature>
<proteinExistence type="predicted"/>
<organism evidence="2 3">
    <name type="scientific">Portunus trituberculatus</name>
    <name type="common">Swimming crab</name>
    <name type="synonym">Neptunus trituberculatus</name>
    <dbReference type="NCBI Taxonomy" id="210409"/>
    <lineage>
        <taxon>Eukaryota</taxon>
        <taxon>Metazoa</taxon>
        <taxon>Ecdysozoa</taxon>
        <taxon>Arthropoda</taxon>
        <taxon>Crustacea</taxon>
        <taxon>Multicrustacea</taxon>
        <taxon>Malacostraca</taxon>
        <taxon>Eumalacostraca</taxon>
        <taxon>Eucarida</taxon>
        <taxon>Decapoda</taxon>
        <taxon>Pleocyemata</taxon>
        <taxon>Brachyura</taxon>
        <taxon>Eubrachyura</taxon>
        <taxon>Portunoidea</taxon>
        <taxon>Portunidae</taxon>
        <taxon>Portuninae</taxon>
        <taxon>Portunus</taxon>
    </lineage>
</organism>
<protein>
    <submittedName>
        <fullName evidence="2">Uncharacterized protein</fullName>
    </submittedName>
</protein>
<dbReference type="AlphaFoldDB" id="A0A5B7JQH9"/>
<reference evidence="2 3" key="1">
    <citation type="submission" date="2019-05" db="EMBL/GenBank/DDBJ databases">
        <title>Another draft genome of Portunus trituberculatus and its Hox gene families provides insights of decapod evolution.</title>
        <authorList>
            <person name="Jeong J.-H."/>
            <person name="Song I."/>
            <person name="Kim S."/>
            <person name="Choi T."/>
            <person name="Kim D."/>
            <person name="Ryu S."/>
            <person name="Kim W."/>
        </authorList>
    </citation>
    <scope>NUCLEOTIDE SEQUENCE [LARGE SCALE GENOMIC DNA]</scope>
    <source>
        <tissue evidence="2">Muscle</tissue>
    </source>
</reference>
<keyword evidence="3" id="KW-1185">Reference proteome</keyword>
<comment type="caution">
    <text evidence="2">The sequence shown here is derived from an EMBL/GenBank/DDBJ whole genome shotgun (WGS) entry which is preliminary data.</text>
</comment>